<feature type="region of interest" description="Disordered" evidence="1">
    <location>
        <begin position="36"/>
        <end position="65"/>
    </location>
</feature>
<comment type="caution">
    <text evidence="2">The sequence shown here is derived from an EMBL/GenBank/DDBJ whole genome shotgun (WGS) entry which is preliminary data.</text>
</comment>
<sequence length="605" mass="67009">MAGMPPPPLPAAGQPSPARAFVVSVVRRAGQVIGLTPPRIPNAVGESPFQQSVAASSMASAPADVEEAAAPIDKVVDAANEEREITQNMLRDFVATGDGGDSDEEGEEANIHNLPRDNNNNDPDADELDADDSGEQMTHESNPDLGIPGAPPGWCPPQPPEGHVYAPKHDAPALFSSADNPGGFDSYSFQPKYDKSKKYIGHATPAGAKVVPANADGKRIMEGWEFFYQGWEASDFAKETYVRGEAKHGNLMPASRKGCLDVEEMKKLGMTAKRVSDLLFIYQMLFPLCEPSKSGINDDKRMPYYSQTATYTNTYAALSGGGVGYGHLWKNVSAIEMIKWEGIPIRHGSLDGNPGTHHTRWMKTDPRFDPIIFDNFNYSRYLELKRNFKLNINDKEKKRGEDGYNPCNKYDYIYQVLVSNMNNLTKKADSDCCIDETTWATTDMYTTTDMIIAAVYEDDGLSVVNVKKAKSSDRICETLDDLSKHFGTVTRISNSKPCEVCGKNTAWKCMKCNKHVCAMSNKKWAGACVTAFHNLSFFGLARSDYDTLHKHKQQVNNWTPPTSSVKDRNKRRMRSICDEIDDEVSTVQEEGKDDSEGQQARNEFV</sequence>
<name>A0AAD8YM48_9STRA</name>
<organism evidence="2 3">
    <name type="scientific">Skeletonema marinoi</name>
    <dbReference type="NCBI Taxonomy" id="267567"/>
    <lineage>
        <taxon>Eukaryota</taxon>
        <taxon>Sar</taxon>
        <taxon>Stramenopiles</taxon>
        <taxon>Ochrophyta</taxon>
        <taxon>Bacillariophyta</taxon>
        <taxon>Coscinodiscophyceae</taxon>
        <taxon>Thalassiosirophycidae</taxon>
        <taxon>Thalassiosirales</taxon>
        <taxon>Skeletonemataceae</taxon>
        <taxon>Skeletonema</taxon>
        <taxon>Skeletonema marinoi-dohrnii complex</taxon>
    </lineage>
</organism>
<keyword evidence="3" id="KW-1185">Reference proteome</keyword>
<dbReference type="AlphaFoldDB" id="A0AAD8YM48"/>
<feature type="compositionally biased region" description="Pro residues" evidence="1">
    <location>
        <begin position="149"/>
        <end position="160"/>
    </location>
</feature>
<evidence type="ECO:0000313" key="2">
    <source>
        <dbReference type="EMBL" id="KAK1748518.1"/>
    </source>
</evidence>
<gene>
    <name evidence="2" type="ORF">QTG54_000457</name>
</gene>
<evidence type="ECO:0000256" key="1">
    <source>
        <dbReference type="SAM" id="MobiDB-lite"/>
    </source>
</evidence>
<feature type="region of interest" description="Disordered" evidence="1">
    <location>
        <begin position="584"/>
        <end position="605"/>
    </location>
</feature>
<dbReference type="EMBL" id="JATAAI010000001">
    <property type="protein sequence ID" value="KAK1748518.1"/>
    <property type="molecule type" value="Genomic_DNA"/>
</dbReference>
<feature type="region of interest" description="Disordered" evidence="1">
    <location>
        <begin position="87"/>
        <end position="177"/>
    </location>
</feature>
<protein>
    <submittedName>
        <fullName evidence="2">Uncharacterized protein</fullName>
    </submittedName>
</protein>
<evidence type="ECO:0000313" key="3">
    <source>
        <dbReference type="Proteomes" id="UP001224775"/>
    </source>
</evidence>
<feature type="compositionally biased region" description="Low complexity" evidence="1">
    <location>
        <begin position="52"/>
        <end position="65"/>
    </location>
</feature>
<dbReference type="Proteomes" id="UP001224775">
    <property type="component" value="Unassembled WGS sequence"/>
</dbReference>
<accession>A0AAD8YM48</accession>
<proteinExistence type="predicted"/>
<feature type="compositionally biased region" description="Acidic residues" evidence="1">
    <location>
        <begin position="123"/>
        <end position="134"/>
    </location>
</feature>
<reference evidence="2" key="1">
    <citation type="submission" date="2023-06" db="EMBL/GenBank/DDBJ databases">
        <title>Survivors Of The Sea: Transcriptome response of Skeletonema marinoi to long-term dormancy.</title>
        <authorList>
            <person name="Pinder M.I.M."/>
            <person name="Kourtchenko O."/>
            <person name="Robertson E.K."/>
            <person name="Larsson T."/>
            <person name="Maumus F."/>
            <person name="Osuna-Cruz C.M."/>
            <person name="Vancaester E."/>
            <person name="Stenow R."/>
            <person name="Vandepoele K."/>
            <person name="Ploug H."/>
            <person name="Bruchert V."/>
            <person name="Godhe A."/>
            <person name="Topel M."/>
        </authorList>
    </citation>
    <scope>NUCLEOTIDE SEQUENCE</scope>
    <source>
        <strain evidence="2">R05AC</strain>
    </source>
</reference>